<dbReference type="SUPFAM" id="SSF52980">
    <property type="entry name" value="Restriction endonuclease-like"/>
    <property type="match status" value="1"/>
</dbReference>
<dbReference type="Proteomes" id="UP000215367">
    <property type="component" value="Unassembled WGS sequence"/>
</dbReference>
<gene>
    <name evidence="1" type="ORF">CHT98_20265</name>
</gene>
<reference evidence="1 2" key="1">
    <citation type="submission" date="2017-07" db="EMBL/GenBank/DDBJ databases">
        <title>Whole genome sequence of Azospirillum brasilense 2A1, a potential biofertilizer strain.</title>
        <authorList>
            <person name="Fontana C.A."/>
            <person name="Toffoli L.M."/>
            <person name="Salazar S.M."/>
            <person name="Puglisi E."/>
            <person name="Pedraza R."/>
            <person name="Bassi D."/>
            <person name="Cocconcelli P.S."/>
        </authorList>
    </citation>
    <scope>NUCLEOTIDE SEQUENCE [LARGE SCALE GENOMIC DNA]</scope>
    <source>
        <strain evidence="1 2">2A1</strain>
        <plasmid evidence="1">unnamed</plasmid>
    </source>
</reference>
<dbReference type="AlphaFoldDB" id="A0A235HAJ3"/>
<keyword evidence="1" id="KW-0614">Plasmid</keyword>
<accession>A0A235HAJ3</accession>
<evidence type="ECO:0000313" key="1">
    <source>
        <dbReference type="EMBL" id="OYD82534.1"/>
    </source>
</evidence>
<evidence type="ECO:0008006" key="3">
    <source>
        <dbReference type="Google" id="ProtNLM"/>
    </source>
</evidence>
<dbReference type="Gene3D" id="3.90.320.10">
    <property type="match status" value="1"/>
</dbReference>
<proteinExistence type="predicted"/>
<evidence type="ECO:0000313" key="2">
    <source>
        <dbReference type="Proteomes" id="UP000215367"/>
    </source>
</evidence>
<dbReference type="InterPro" id="IPR011604">
    <property type="entry name" value="PDDEXK-like_dom_sf"/>
</dbReference>
<dbReference type="InterPro" id="IPR011335">
    <property type="entry name" value="Restrct_endonuc-II-like"/>
</dbReference>
<sequence length="330" mass="36852">MNAILPKNRDDWHALRAQHIGGSEIASLFYLWQLANGALAYLHMFEVPPAGATMLGCVSRHTTGYRLYWQKRGVLPAEDLDSNERVRLGRCLEAGIADAAMDKWAPWPLRKVHRYLRHAAVPGMGASRDFEVHEIGLPPVEIKNVDYLVFRDLWKVQGDDIEAPPIDITLQLQHQIACERVRAPHGWIVACVGGSSLKRGRIERHDPTITKIEQAVTAFWRAVEDGTPPLDVADFDTVADLSLLGAEVRSAPLDLTGDNRLPTLCARFLKVQGIRKRAEDAEARVKAEIAVKLGDAPETIRAKTSSHDITWVYAHRGGKPYRGAMTIRER</sequence>
<organism evidence="1 2">
    <name type="scientific">Azospirillum brasilense</name>
    <dbReference type="NCBI Taxonomy" id="192"/>
    <lineage>
        <taxon>Bacteria</taxon>
        <taxon>Pseudomonadati</taxon>
        <taxon>Pseudomonadota</taxon>
        <taxon>Alphaproteobacteria</taxon>
        <taxon>Rhodospirillales</taxon>
        <taxon>Azospirillaceae</taxon>
        <taxon>Azospirillum</taxon>
    </lineage>
</organism>
<comment type="caution">
    <text evidence="1">The sequence shown here is derived from an EMBL/GenBank/DDBJ whole genome shotgun (WGS) entry which is preliminary data.</text>
</comment>
<dbReference type="EMBL" id="NOWT01000021">
    <property type="protein sequence ID" value="OYD82534.1"/>
    <property type="molecule type" value="Genomic_DNA"/>
</dbReference>
<protein>
    <recommendedName>
        <fullName evidence="3">YqaJ viral recombinase domain-containing protein</fullName>
    </recommendedName>
</protein>
<geneLocation type="plasmid" evidence="1">
    <name>unnamed</name>
</geneLocation>
<name>A0A235HAJ3_AZOBR</name>
<dbReference type="RefSeq" id="WP_094305292.1">
    <property type="nucleotide sequence ID" value="NZ_NOWT01000021.1"/>
</dbReference>